<dbReference type="PANTHER" id="PTHR31531">
    <property type="entry name" value="E3 UBIQUITIN-PROTEIN LIGASE E3D FAMILY MEMBER"/>
    <property type="match status" value="1"/>
</dbReference>
<dbReference type="GO" id="GO:0043161">
    <property type="term" value="P:proteasome-mediated ubiquitin-dependent protein catabolic process"/>
    <property type="evidence" value="ECO:0007669"/>
    <property type="project" value="TreeGrafter"/>
</dbReference>
<gene>
    <name evidence="1" type="ORF">CANCADRAFT_98711</name>
</gene>
<reference evidence="2" key="1">
    <citation type="submission" date="2016-02" db="EMBL/GenBank/DDBJ databases">
        <title>Comparative genomics of biotechnologically important yeasts.</title>
        <authorList>
            <consortium name="DOE Joint Genome Institute"/>
            <person name="Riley R."/>
            <person name="Haridas S."/>
            <person name="Wolfe K.H."/>
            <person name="Lopes M.R."/>
            <person name="Hittinger C.T."/>
            <person name="Goker M."/>
            <person name="Salamov A."/>
            <person name="Wisecaver J."/>
            <person name="Long T.M."/>
            <person name="Aerts A.L."/>
            <person name="Barry K."/>
            <person name="Choi C."/>
            <person name="Clum A."/>
            <person name="Coughlan A.Y."/>
            <person name="Deshpande S."/>
            <person name="Douglass A.P."/>
            <person name="Hanson S.J."/>
            <person name="Klenk H.-P."/>
            <person name="Labutti K."/>
            <person name="Lapidus A."/>
            <person name="Lindquist E."/>
            <person name="Lipzen A."/>
            <person name="Meier-Kolthoff J.P."/>
            <person name="Ohm R.A."/>
            <person name="Otillar R.P."/>
            <person name="Pangilinan J."/>
            <person name="Peng Y."/>
            <person name="Rokas A."/>
            <person name="Rosa C.A."/>
            <person name="Scheuner C."/>
            <person name="Sibirny A.A."/>
            <person name="Slot J.C."/>
            <person name="Stielow J.B."/>
            <person name="Sun H."/>
            <person name="Kurtzman C.P."/>
            <person name="Blackwell M."/>
            <person name="Jeffries T.W."/>
            <person name="Grigoriev I.V."/>
        </authorList>
    </citation>
    <scope>NUCLEOTIDE SEQUENCE [LARGE SCALE GENOMIC DNA]</scope>
    <source>
        <strain evidence="2">NRRL Y-17796</strain>
    </source>
</reference>
<dbReference type="GO" id="GO:0000151">
    <property type="term" value="C:ubiquitin ligase complex"/>
    <property type="evidence" value="ECO:0007669"/>
    <property type="project" value="TreeGrafter"/>
</dbReference>
<dbReference type="Pfam" id="PF09814">
    <property type="entry name" value="HECT_2"/>
    <property type="match status" value="1"/>
</dbReference>
<dbReference type="GO" id="GO:0061630">
    <property type="term" value="F:ubiquitin protein ligase activity"/>
    <property type="evidence" value="ECO:0007669"/>
    <property type="project" value="TreeGrafter"/>
</dbReference>
<dbReference type="InterPro" id="IPR019193">
    <property type="entry name" value="UBQ-conj_enz_E2-bd_prot"/>
</dbReference>
<accession>A0A1E4TDY2</accession>
<dbReference type="AlphaFoldDB" id="A0A1E4TDY2"/>
<dbReference type="GO" id="GO:0030332">
    <property type="term" value="F:cyclin binding"/>
    <property type="evidence" value="ECO:0007669"/>
    <property type="project" value="TreeGrafter"/>
</dbReference>
<dbReference type="GO" id="GO:0051865">
    <property type="term" value="P:protein autoubiquitination"/>
    <property type="evidence" value="ECO:0007669"/>
    <property type="project" value="TreeGrafter"/>
</dbReference>
<dbReference type="OrthoDB" id="386949at2759"/>
<evidence type="ECO:0000313" key="2">
    <source>
        <dbReference type="Proteomes" id="UP000095023"/>
    </source>
</evidence>
<proteinExistence type="predicted"/>
<dbReference type="EMBL" id="KV453842">
    <property type="protein sequence ID" value="ODV89970.1"/>
    <property type="molecule type" value="Genomic_DNA"/>
</dbReference>
<dbReference type="GO" id="GO:0031624">
    <property type="term" value="F:ubiquitin conjugating enzyme binding"/>
    <property type="evidence" value="ECO:0007669"/>
    <property type="project" value="TreeGrafter"/>
</dbReference>
<sequence>MRIEKFYKYWEKWAVVIGQIDINTCTRKLPMKPYHFPCMKFYSEYLPRLSRVLIVCEEPIKRVCRNVATVSDGSEYMLACETSYCGDCNDKTLKLTSNTDVEQHFRDVPDIWPASELQGKPLSCVHCNTVLASGAKHCFDLPSEYWEELLDLWHCHEPISETTSLRYAVSSNIHCQEHTLYTASTYLLLNAKDCLVKVS</sequence>
<dbReference type="Proteomes" id="UP000095023">
    <property type="component" value="Unassembled WGS sequence"/>
</dbReference>
<evidence type="ECO:0000313" key="1">
    <source>
        <dbReference type="EMBL" id="ODV89970.1"/>
    </source>
</evidence>
<dbReference type="GO" id="GO:0000209">
    <property type="term" value="P:protein polyubiquitination"/>
    <property type="evidence" value="ECO:0007669"/>
    <property type="project" value="TreeGrafter"/>
</dbReference>
<name>A0A1E4TDY2_9ASCO</name>
<organism evidence="1 2">
    <name type="scientific">Tortispora caseinolytica NRRL Y-17796</name>
    <dbReference type="NCBI Taxonomy" id="767744"/>
    <lineage>
        <taxon>Eukaryota</taxon>
        <taxon>Fungi</taxon>
        <taxon>Dikarya</taxon>
        <taxon>Ascomycota</taxon>
        <taxon>Saccharomycotina</taxon>
        <taxon>Trigonopsidomycetes</taxon>
        <taxon>Trigonopsidales</taxon>
        <taxon>Trigonopsidaceae</taxon>
        <taxon>Tortispora</taxon>
    </lineage>
</organism>
<dbReference type="GO" id="GO:0005634">
    <property type="term" value="C:nucleus"/>
    <property type="evidence" value="ECO:0007669"/>
    <property type="project" value="TreeGrafter"/>
</dbReference>
<dbReference type="GO" id="GO:0006513">
    <property type="term" value="P:protein monoubiquitination"/>
    <property type="evidence" value="ECO:0007669"/>
    <property type="project" value="TreeGrafter"/>
</dbReference>
<keyword evidence="2" id="KW-1185">Reference proteome</keyword>
<dbReference type="GO" id="GO:0005829">
    <property type="term" value="C:cytosol"/>
    <property type="evidence" value="ECO:0007669"/>
    <property type="project" value="TreeGrafter"/>
</dbReference>
<dbReference type="PANTHER" id="PTHR31531:SF2">
    <property type="entry name" value="E3 UBIQUITIN-PROTEIN LIGASE E3D"/>
    <property type="match status" value="1"/>
</dbReference>
<protein>
    <submittedName>
        <fullName evidence="1">Uncharacterized protein</fullName>
    </submittedName>
</protein>